<dbReference type="Proteomes" id="UP001596043">
    <property type="component" value="Unassembled WGS sequence"/>
</dbReference>
<keyword evidence="2" id="KW-0812">Transmembrane</keyword>
<feature type="region of interest" description="Disordered" evidence="1">
    <location>
        <begin position="75"/>
        <end position="135"/>
    </location>
</feature>
<comment type="caution">
    <text evidence="3">The sequence shown here is derived from an EMBL/GenBank/DDBJ whole genome shotgun (WGS) entry which is preliminary data.</text>
</comment>
<protein>
    <submittedName>
        <fullName evidence="3">Uncharacterized protein</fullName>
    </submittedName>
</protein>
<keyword evidence="2" id="KW-0472">Membrane</keyword>
<evidence type="ECO:0000313" key="4">
    <source>
        <dbReference type="Proteomes" id="UP001596043"/>
    </source>
</evidence>
<organism evidence="3 4">
    <name type="scientific">Dokdonia ponticola</name>
    <dbReference type="NCBI Taxonomy" id="2041041"/>
    <lineage>
        <taxon>Bacteria</taxon>
        <taxon>Pseudomonadati</taxon>
        <taxon>Bacteroidota</taxon>
        <taxon>Flavobacteriia</taxon>
        <taxon>Flavobacteriales</taxon>
        <taxon>Flavobacteriaceae</taxon>
        <taxon>Dokdonia</taxon>
    </lineage>
</organism>
<accession>A0ABV9HTW6</accession>
<reference evidence="4" key="1">
    <citation type="journal article" date="2019" name="Int. J. Syst. Evol. Microbiol.">
        <title>The Global Catalogue of Microorganisms (GCM) 10K type strain sequencing project: providing services to taxonomists for standard genome sequencing and annotation.</title>
        <authorList>
            <consortium name="The Broad Institute Genomics Platform"/>
            <consortium name="The Broad Institute Genome Sequencing Center for Infectious Disease"/>
            <person name="Wu L."/>
            <person name="Ma J."/>
        </authorList>
    </citation>
    <scope>NUCLEOTIDE SEQUENCE [LARGE SCALE GENOMIC DNA]</scope>
    <source>
        <strain evidence="4">YJ-61-S</strain>
    </source>
</reference>
<feature type="compositionally biased region" description="Polar residues" evidence="1">
    <location>
        <begin position="88"/>
        <end position="107"/>
    </location>
</feature>
<evidence type="ECO:0000256" key="1">
    <source>
        <dbReference type="SAM" id="MobiDB-lite"/>
    </source>
</evidence>
<sequence length="236" mass="26647">MKPEEDIGSLIKTKLQSAQKASKESTWEQIQHSLEERRKKRRMAFYYKVGSVGLLILLGALFIFNYVYMDTESTTASQKEMYSKSDSQKTASTEKSNNVIETPTGIESENKDVNNLETSSASHLETSEKSKTTTISRDFNANLKNNQTTNQTKAQTETVVNNDNTSFLNSPSATKKEKAVDTIVNRNDVPVTQTSQKVYYYYNSKNGKEITSTNKKVIDSIVKVNQKKQDSLKTNH</sequence>
<dbReference type="RefSeq" id="WP_379976902.1">
    <property type="nucleotide sequence ID" value="NZ_JBHSFV010000001.1"/>
</dbReference>
<name>A0ABV9HTW6_9FLAO</name>
<gene>
    <name evidence="3" type="ORF">ACFO3O_02215</name>
</gene>
<feature type="compositionally biased region" description="Polar residues" evidence="1">
    <location>
        <begin position="115"/>
        <end position="124"/>
    </location>
</feature>
<feature type="transmembrane region" description="Helical" evidence="2">
    <location>
        <begin position="45"/>
        <end position="68"/>
    </location>
</feature>
<evidence type="ECO:0000256" key="2">
    <source>
        <dbReference type="SAM" id="Phobius"/>
    </source>
</evidence>
<keyword evidence="4" id="KW-1185">Reference proteome</keyword>
<dbReference type="EMBL" id="JBHSFV010000001">
    <property type="protein sequence ID" value="MFC4632701.1"/>
    <property type="molecule type" value="Genomic_DNA"/>
</dbReference>
<proteinExistence type="predicted"/>
<keyword evidence="2" id="KW-1133">Transmembrane helix</keyword>
<evidence type="ECO:0000313" key="3">
    <source>
        <dbReference type="EMBL" id="MFC4632701.1"/>
    </source>
</evidence>